<feature type="compositionally biased region" description="Polar residues" evidence="1">
    <location>
        <begin position="1"/>
        <end position="10"/>
    </location>
</feature>
<dbReference type="InterPro" id="IPR036322">
    <property type="entry name" value="WD40_repeat_dom_sf"/>
</dbReference>
<feature type="domain" description="F-box" evidence="2">
    <location>
        <begin position="239"/>
        <end position="285"/>
    </location>
</feature>
<dbReference type="Pfam" id="PF12937">
    <property type="entry name" value="F-box-like"/>
    <property type="match status" value="1"/>
</dbReference>
<dbReference type="AlphaFoldDB" id="A0A8E2E3N3"/>
<dbReference type="PROSITE" id="PS50181">
    <property type="entry name" value="FBOX"/>
    <property type="match status" value="1"/>
</dbReference>
<evidence type="ECO:0000313" key="4">
    <source>
        <dbReference type="Proteomes" id="UP000250266"/>
    </source>
</evidence>
<dbReference type="OrthoDB" id="1259151at2759"/>
<dbReference type="Gene3D" id="2.130.10.10">
    <property type="entry name" value="YVTN repeat-like/Quinoprotein amine dehydrogenase"/>
    <property type="match status" value="1"/>
</dbReference>
<organism evidence="3 4">
    <name type="scientific">Lepidopterella palustris CBS 459.81</name>
    <dbReference type="NCBI Taxonomy" id="1314670"/>
    <lineage>
        <taxon>Eukaryota</taxon>
        <taxon>Fungi</taxon>
        <taxon>Dikarya</taxon>
        <taxon>Ascomycota</taxon>
        <taxon>Pezizomycotina</taxon>
        <taxon>Dothideomycetes</taxon>
        <taxon>Pleosporomycetidae</taxon>
        <taxon>Mytilinidiales</taxon>
        <taxon>Argynnaceae</taxon>
        <taxon>Lepidopterella</taxon>
    </lineage>
</organism>
<dbReference type="InterPro" id="IPR001810">
    <property type="entry name" value="F-box_dom"/>
</dbReference>
<dbReference type="EMBL" id="KV745192">
    <property type="protein sequence ID" value="OCK76650.1"/>
    <property type="molecule type" value="Genomic_DNA"/>
</dbReference>
<feature type="compositionally biased region" description="Low complexity" evidence="1">
    <location>
        <begin position="74"/>
        <end position="87"/>
    </location>
</feature>
<evidence type="ECO:0000259" key="2">
    <source>
        <dbReference type="PROSITE" id="PS50181"/>
    </source>
</evidence>
<dbReference type="InterPro" id="IPR036047">
    <property type="entry name" value="F-box-like_dom_sf"/>
</dbReference>
<dbReference type="InterPro" id="IPR015943">
    <property type="entry name" value="WD40/YVTN_repeat-like_dom_sf"/>
</dbReference>
<dbReference type="CDD" id="cd14688">
    <property type="entry name" value="bZIP_YAP"/>
    <property type="match status" value="1"/>
</dbReference>
<sequence length="869" mass="97022">MVSNKASQPELSLETRQNRARSATAPSKKASSSLKAPKCNSEARKQQNRIASKNYREKRKRKLEFLQQLLETQSQSGQSSVGSPPVSLADEFEAASTSREPNFLAPATHPGTRFESFSIDEGNVSGSITATAPSAFDGLVSVSSQSLEGLNSNWPQTSYSGHIQGLESFVAPWDESWLPEMPEFTNDGVDHRQPAHFQQMIGQVSELPLRPHSYSLPSVFAGQYQASISGSQESDSPSQNMLEDLPFELLSQIFTHLTTAQSVLLLSSTCRSLHEFTKKEGWKIFLRTRFPSIPIQPEMKHFQDAAHGLTTLSRNWDRKAFLARYLGPSGCITALPGGNQVPLWYRPQEQTMGYQPSIDSYEEWTGGDWSSRKQILAWSAGTEIIMRIKNTGPEVAKLWDAANIEDRDFYFDEYKHLASWFTWKIPESVEGRDDIVSLNIIRPYQKKTAHQDAESIAMGTASGELILLTVGMSAEKSLTTQKYETNGLGVRSTDISPSHSPLLAACISGSVLALYPVYSNASTEAIKPLSKVTAIAEDKQECTVRSTHFLCENRLAVGLGRSTEPIHVYEVNPSGLSKHPLRKFGLNARNWAPNDRAEGSKRQKISSIYPICPLPPDSQSCHAPGQTFLSGCFDGIIRLHDMRSPSAYESSYWDPTYDSSIYSLQTQGRERLIAGTARHSMLKVFDLRVSGGRAYHHIDVPCPKSSVRRQPPKAPAAGHSKQAWRSARYSWNIFLNPRNGHHARLRSTESPIYSLSLPSPHSASIFAGVENAIVQFDFVSMLDRHPDPIFAPALERSRHSEQIDVKRSWNPRKDVLNLGMFEQVPETGGMRLLVQAGIGQYRGSVEGLDERWTDPSTVRERERERERRR</sequence>
<dbReference type="PROSITE" id="PS00036">
    <property type="entry name" value="BZIP_BASIC"/>
    <property type="match status" value="1"/>
</dbReference>
<name>A0A8E2E3N3_9PEZI</name>
<accession>A0A8E2E3N3</accession>
<reference evidence="3 4" key="1">
    <citation type="journal article" date="2016" name="Nat. Commun.">
        <title>Ectomycorrhizal ecology is imprinted in the genome of the dominant symbiotic fungus Cenococcum geophilum.</title>
        <authorList>
            <consortium name="DOE Joint Genome Institute"/>
            <person name="Peter M."/>
            <person name="Kohler A."/>
            <person name="Ohm R.A."/>
            <person name="Kuo A."/>
            <person name="Krutzmann J."/>
            <person name="Morin E."/>
            <person name="Arend M."/>
            <person name="Barry K.W."/>
            <person name="Binder M."/>
            <person name="Choi C."/>
            <person name="Clum A."/>
            <person name="Copeland A."/>
            <person name="Grisel N."/>
            <person name="Haridas S."/>
            <person name="Kipfer T."/>
            <person name="LaButti K."/>
            <person name="Lindquist E."/>
            <person name="Lipzen A."/>
            <person name="Maire R."/>
            <person name="Meier B."/>
            <person name="Mihaltcheva S."/>
            <person name="Molinier V."/>
            <person name="Murat C."/>
            <person name="Poggeler S."/>
            <person name="Quandt C.A."/>
            <person name="Sperisen C."/>
            <person name="Tritt A."/>
            <person name="Tisserant E."/>
            <person name="Crous P.W."/>
            <person name="Henrissat B."/>
            <person name="Nehls U."/>
            <person name="Egli S."/>
            <person name="Spatafora J.W."/>
            <person name="Grigoriev I.V."/>
            <person name="Martin F.M."/>
        </authorList>
    </citation>
    <scope>NUCLEOTIDE SEQUENCE [LARGE SCALE GENOMIC DNA]</scope>
    <source>
        <strain evidence="3 4">CBS 459.81</strain>
    </source>
</reference>
<evidence type="ECO:0000256" key="1">
    <source>
        <dbReference type="SAM" id="MobiDB-lite"/>
    </source>
</evidence>
<dbReference type="GO" id="GO:0003700">
    <property type="term" value="F:DNA-binding transcription factor activity"/>
    <property type="evidence" value="ECO:0007669"/>
    <property type="project" value="InterPro"/>
</dbReference>
<dbReference type="SMART" id="SM00256">
    <property type="entry name" value="FBOX"/>
    <property type="match status" value="1"/>
</dbReference>
<feature type="region of interest" description="Disordered" evidence="1">
    <location>
        <begin position="1"/>
        <end position="109"/>
    </location>
</feature>
<gene>
    <name evidence="3" type="ORF">K432DRAFT_407990</name>
</gene>
<dbReference type="SUPFAM" id="SSF50978">
    <property type="entry name" value="WD40 repeat-like"/>
    <property type="match status" value="1"/>
</dbReference>
<protein>
    <recommendedName>
        <fullName evidence="2">F-box domain-containing protein</fullName>
    </recommendedName>
</protein>
<keyword evidence="4" id="KW-1185">Reference proteome</keyword>
<dbReference type="CDD" id="cd09917">
    <property type="entry name" value="F-box_SF"/>
    <property type="match status" value="1"/>
</dbReference>
<dbReference type="Proteomes" id="UP000250266">
    <property type="component" value="Unassembled WGS sequence"/>
</dbReference>
<evidence type="ECO:0000313" key="3">
    <source>
        <dbReference type="EMBL" id="OCK76650.1"/>
    </source>
</evidence>
<proteinExistence type="predicted"/>
<dbReference type="InterPro" id="IPR004827">
    <property type="entry name" value="bZIP"/>
</dbReference>
<dbReference type="SUPFAM" id="SSF81383">
    <property type="entry name" value="F-box domain"/>
    <property type="match status" value="1"/>
</dbReference>
<feature type="compositionally biased region" description="Low complexity" evidence="1">
    <location>
        <begin position="20"/>
        <end position="38"/>
    </location>
</feature>